<dbReference type="InterPro" id="IPR015943">
    <property type="entry name" value="WD40/YVTN_repeat-like_dom_sf"/>
</dbReference>
<dbReference type="PANTHER" id="PTHR23287:SF18">
    <property type="entry name" value="BLOC-2 COMPLEX MEMBER HPS5"/>
    <property type="match status" value="1"/>
</dbReference>
<evidence type="ECO:0000256" key="2">
    <source>
        <dbReference type="ARBA" id="ARBA00010697"/>
    </source>
</evidence>
<protein>
    <recommendedName>
        <fullName evidence="6">Hermansky-Pudlak syndrome 5 protein homolog</fullName>
    </recommendedName>
</protein>
<dbReference type="CTD" id="11234"/>
<feature type="region of interest" description="Disordered" evidence="7">
    <location>
        <begin position="486"/>
        <end position="511"/>
    </location>
</feature>
<comment type="similarity">
    <text evidence="2 6">Belongs to the HPS5 family.</text>
</comment>
<evidence type="ECO:0000313" key="10">
    <source>
        <dbReference type="Proteomes" id="UP000515145"/>
    </source>
</evidence>
<dbReference type="OrthoDB" id="19493at2759"/>
<dbReference type="Pfam" id="PF23758">
    <property type="entry name" value="TPR_HPS5"/>
    <property type="match status" value="1"/>
</dbReference>
<dbReference type="PIRSF" id="PIRSF037475">
    <property type="entry name" value="BLOC-2_complex_Hps5"/>
    <property type="match status" value="1"/>
</dbReference>
<evidence type="ECO:0000256" key="6">
    <source>
        <dbReference type="PIRNR" id="PIRNR037475"/>
    </source>
</evidence>
<feature type="compositionally biased region" description="Polar residues" evidence="7">
    <location>
        <begin position="707"/>
        <end position="717"/>
    </location>
</feature>
<dbReference type="InterPro" id="IPR056445">
    <property type="entry name" value="TPR_HPS5"/>
</dbReference>
<reference evidence="11" key="1">
    <citation type="submission" date="2025-08" db="UniProtKB">
        <authorList>
            <consortium name="RefSeq"/>
        </authorList>
    </citation>
    <scope>IDENTIFICATION</scope>
</reference>
<dbReference type="SUPFAM" id="SSF50978">
    <property type="entry name" value="WD40 repeat-like"/>
    <property type="match status" value="1"/>
</dbReference>
<evidence type="ECO:0000259" key="9">
    <source>
        <dbReference type="Pfam" id="PF23758"/>
    </source>
</evidence>
<feature type="region of interest" description="Disordered" evidence="7">
    <location>
        <begin position="707"/>
        <end position="729"/>
    </location>
</feature>
<organism evidence="10 11">
    <name type="scientific">Parambassis ranga</name>
    <name type="common">Indian glassy fish</name>
    <dbReference type="NCBI Taxonomy" id="210632"/>
    <lineage>
        <taxon>Eukaryota</taxon>
        <taxon>Metazoa</taxon>
        <taxon>Chordata</taxon>
        <taxon>Craniata</taxon>
        <taxon>Vertebrata</taxon>
        <taxon>Euteleostomi</taxon>
        <taxon>Actinopterygii</taxon>
        <taxon>Neopterygii</taxon>
        <taxon>Teleostei</taxon>
        <taxon>Neoteleostei</taxon>
        <taxon>Acanthomorphata</taxon>
        <taxon>Ovalentaria</taxon>
        <taxon>Ambassidae</taxon>
        <taxon>Parambassis</taxon>
    </lineage>
</organism>
<dbReference type="FunCoup" id="A0A6P7KHB6">
    <property type="interactions" value="1096"/>
</dbReference>
<comment type="subcellular location">
    <subcellularLocation>
        <location evidence="1 6">Cytoplasm</location>
        <location evidence="1 6">Cytosol</location>
    </subcellularLocation>
</comment>
<dbReference type="InterPro" id="IPR056499">
    <property type="entry name" value="Beta-prop_HPS5-like"/>
</dbReference>
<keyword evidence="10" id="KW-1185">Reference proteome</keyword>
<comment type="function">
    <text evidence="5">May regulate the synthesis and function of lysosomes and of highly specialized organelles, such as melanosomes and platelet dense granules. Regulates intracellular vesicular trafficking in fibroblasts. May be involved in the regulation of general functions of integrins.</text>
</comment>
<dbReference type="Proteomes" id="UP000515145">
    <property type="component" value="Chromosome 19"/>
</dbReference>
<evidence type="ECO:0000256" key="5">
    <source>
        <dbReference type="ARBA" id="ARBA00057536"/>
    </source>
</evidence>
<dbReference type="PANTHER" id="PTHR23287">
    <property type="entry name" value="RUBY-EYE2-LIKE PROTEIN"/>
    <property type="match status" value="1"/>
</dbReference>
<accession>A0A6P7KHB6</accession>
<evidence type="ECO:0000256" key="3">
    <source>
        <dbReference type="ARBA" id="ARBA00022490"/>
    </source>
</evidence>
<dbReference type="InterPro" id="IPR036322">
    <property type="entry name" value="WD40_repeat_dom_sf"/>
</dbReference>
<feature type="compositionally biased region" description="Basic and acidic residues" evidence="7">
    <location>
        <begin position="499"/>
        <end position="509"/>
    </location>
</feature>
<evidence type="ECO:0000256" key="1">
    <source>
        <dbReference type="ARBA" id="ARBA00004514"/>
    </source>
</evidence>
<dbReference type="Pfam" id="PF23756">
    <property type="entry name" value="Beta-prop_HPS5"/>
    <property type="match status" value="1"/>
</dbReference>
<gene>
    <name evidence="11" type="primary">hps5</name>
</gene>
<dbReference type="FunFam" id="2.130.10.10:FF:000358">
    <property type="entry name" value="Hermansky-Pudlak syndrome 5 protein homolog"/>
    <property type="match status" value="1"/>
</dbReference>
<dbReference type="InterPro" id="IPR035431">
    <property type="entry name" value="HPS5"/>
</dbReference>
<name>A0A6P7KHB6_9TELE</name>
<evidence type="ECO:0000256" key="7">
    <source>
        <dbReference type="SAM" id="MobiDB-lite"/>
    </source>
</evidence>
<comment type="subunit">
    <text evidence="6">Component of the biogenesis of lysosome-related organelles complex-2 (or BLOC2) composed of HPS3, HPS5 and HPS6.</text>
</comment>
<dbReference type="GeneID" id="114452493"/>
<evidence type="ECO:0000313" key="11">
    <source>
        <dbReference type="RefSeq" id="XP_028287627.1"/>
    </source>
</evidence>
<evidence type="ECO:0000256" key="4">
    <source>
        <dbReference type="ARBA" id="ARBA00022553"/>
    </source>
</evidence>
<evidence type="ECO:0000259" key="8">
    <source>
        <dbReference type="Pfam" id="PF23756"/>
    </source>
</evidence>
<dbReference type="GO" id="GO:0048066">
    <property type="term" value="P:developmental pigmentation"/>
    <property type="evidence" value="ECO:0007669"/>
    <property type="project" value="TreeGrafter"/>
</dbReference>
<sequence length="1121" mass="127087">MALIPAVPENYSHVLAEFDCLDPLLTALRLDSGRLKCTCLAVSRKWLALGTSTGGLHLIQREGWKQRLILTHKEGCIIQVACCPHDEDFIAVATSQGLVVVWELQQERRGRPERVSVSWEHRGHNITALCWDSSMLRVFVGDSGGKVSFLRAGSSKLGKGSAFVIFPVQTVTTVDSRVVQLGYQDGRLLVSSLSRCYLCDTEREKFWRVGNKERDGEYGACFFPQNRGLLVGQPPLLYCARPGSRIWEANFNGEVLSTHQFKQLLACPPLPLITYRKEPHYNPPQKSPQSLAFPKLLYLGDQNLLTWTDSAIYIFTPHNGQVLLWTEVKDLVDVAVYRNELFCLHSSGRLSHLSLLSAERCVERLMRRESWPLAAAVCCMFQHAITASRARKVIPMDRLEHLRSQLTSCTHLELIGQLEEVIAKLEPLDSASSSRRSSISSHESFNVLDCGIYRVISRRGSQSDEETSSLMNQSMSEEERLKEFSFVQEEDQVEQDPQSSERTEAERSEQGLQFHLPLSFRPKPPRIALQAVKDSVSSFVKKTTEKINTLQMNSELWQRPEFRESVQPEMSTSISLYSEDMDNEVYDEASNTESDMQELRSATERAISQMQDPLVLLDPVCLRDALLEWLPVLERVLGPAELGSAAVSDSNMEGSGEERWEKDYLNTGSEQQEECLSGELTKVEMENKKDSPELGTKRDQCQNQLTLDSSENASNGSPPEPVRVESPKPVPSDVLANLTELATLYTELSCFKNLDEQALGCTIFLRRYFFLLDQERVRRLCLLCYQKLPEMKSSFIEAMLELTQSSKVVEVIQRGDLLRSLRSLRELQPWSAPPLLAHLHRLYEKHGEAAVRSFSQFYPTITPADVMTMAQQSHFLAYLDNLVQSRTEEHRLSFLQSLLEPETLRQDWLELALTHDAPQHCDTMTSDGQPRWHSHCFSWGYGRLLSLLIRLPADFSSKQKMAETCRSHGYWTGYLYLCNELQRRTEAFSTICQLDDISLLEEPDGVEPQTLDEWKLLIQLSQQCNSVSDSNQVTGVNGSSWSNGSADSGGKISPENLTLMLARMAGPDRALTVLQDCEVQLVLSPHSKLVCELLRVTEKRQRAMIQTMLERCDRFLWSQHA</sequence>
<dbReference type="Gene3D" id="2.130.10.10">
    <property type="entry name" value="YVTN repeat-like/Quinoprotein amine dehydrogenase"/>
    <property type="match status" value="1"/>
</dbReference>
<dbReference type="InParanoid" id="A0A6P7KHB6"/>
<keyword evidence="3 6" id="KW-0963">Cytoplasm</keyword>
<feature type="domain" description="HPS5-like beta-propeller" evidence="8">
    <location>
        <begin position="15"/>
        <end position="346"/>
    </location>
</feature>
<dbReference type="RefSeq" id="XP_028287627.1">
    <property type="nucleotide sequence ID" value="XM_028431826.1"/>
</dbReference>
<feature type="domain" description="HPS5 TPR" evidence="9">
    <location>
        <begin position="723"/>
        <end position="1092"/>
    </location>
</feature>
<dbReference type="GO" id="GO:0031084">
    <property type="term" value="C:BLOC-2 complex"/>
    <property type="evidence" value="ECO:0007669"/>
    <property type="project" value="UniProtKB-UniRule"/>
</dbReference>
<dbReference type="AlphaFoldDB" id="A0A6P7KHB6"/>
<keyword evidence="4" id="KW-0597">Phosphoprotein</keyword>
<proteinExistence type="inferred from homology"/>
<dbReference type="GO" id="GO:0005829">
    <property type="term" value="C:cytosol"/>
    <property type="evidence" value="ECO:0007669"/>
    <property type="project" value="UniProtKB-SubCell"/>
</dbReference>